<feature type="compositionally biased region" description="Basic and acidic residues" evidence="1">
    <location>
        <begin position="66"/>
        <end position="76"/>
    </location>
</feature>
<feature type="region of interest" description="Disordered" evidence="1">
    <location>
        <begin position="1"/>
        <end position="76"/>
    </location>
</feature>
<evidence type="ECO:0000256" key="1">
    <source>
        <dbReference type="SAM" id="MobiDB-lite"/>
    </source>
</evidence>
<protein>
    <recommendedName>
        <fullName evidence="4">Cell division protein FtsH</fullName>
    </recommendedName>
</protein>
<organism evidence="2 3">
    <name type="scientific">Micromonospora parastrephiae</name>
    <dbReference type="NCBI Taxonomy" id="2806101"/>
    <lineage>
        <taxon>Bacteria</taxon>
        <taxon>Bacillati</taxon>
        <taxon>Actinomycetota</taxon>
        <taxon>Actinomycetes</taxon>
        <taxon>Micromonosporales</taxon>
        <taxon>Micromonosporaceae</taxon>
        <taxon>Micromonospora</taxon>
    </lineage>
</organism>
<dbReference type="Proteomes" id="UP000601027">
    <property type="component" value="Unassembled WGS sequence"/>
</dbReference>
<gene>
    <name evidence="2" type="ORF">JNW91_06385</name>
</gene>
<name>A0ABS1XQI7_9ACTN</name>
<evidence type="ECO:0000313" key="2">
    <source>
        <dbReference type="EMBL" id="MBM0231522.1"/>
    </source>
</evidence>
<sequence length="76" mass="8310">YDQGGYGQEAPPQRGGYGQEAPPQRGGYGQEPPQPRGGYDEPGYDQGGYGQQTGRTRPDSPPPTERSGRRLDWLDD</sequence>
<keyword evidence="3" id="KW-1185">Reference proteome</keyword>
<dbReference type="EMBL" id="JAEVHM010000017">
    <property type="protein sequence ID" value="MBM0231522.1"/>
    <property type="molecule type" value="Genomic_DNA"/>
</dbReference>
<proteinExistence type="predicted"/>
<comment type="caution">
    <text evidence="2">The sequence shown here is derived from an EMBL/GenBank/DDBJ whole genome shotgun (WGS) entry which is preliminary data.</text>
</comment>
<accession>A0ABS1XQI7</accession>
<feature type="non-terminal residue" evidence="2">
    <location>
        <position position="1"/>
    </location>
</feature>
<evidence type="ECO:0008006" key="4">
    <source>
        <dbReference type="Google" id="ProtNLM"/>
    </source>
</evidence>
<reference evidence="2 3" key="1">
    <citation type="submission" date="2021-01" db="EMBL/GenBank/DDBJ databases">
        <title>Draft genome sequence of Micromonospora sp. strain STR1_7.</title>
        <authorList>
            <person name="Karlyshev A."/>
            <person name="Jawad R."/>
        </authorList>
    </citation>
    <scope>NUCLEOTIDE SEQUENCE [LARGE SCALE GENOMIC DNA]</scope>
    <source>
        <strain evidence="2 3">STR1-7</strain>
    </source>
</reference>
<evidence type="ECO:0000313" key="3">
    <source>
        <dbReference type="Proteomes" id="UP000601027"/>
    </source>
</evidence>